<evidence type="ECO:0000313" key="7">
    <source>
        <dbReference type="EMBL" id="KAF2404993.1"/>
    </source>
</evidence>
<keyword evidence="2" id="KW-0690">Ribosome biogenesis</keyword>
<evidence type="ECO:0000259" key="6">
    <source>
        <dbReference type="PROSITE" id="PS51714"/>
    </source>
</evidence>
<dbReference type="GO" id="GO:0034511">
    <property type="term" value="F:U3 snoRNA binding"/>
    <property type="evidence" value="ECO:0007669"/>
    <property type="project" value="TreeGrafter"/>
</dbReference>
<dbReference type="InterPro" id="IPR030387">
    <property type="entry name" value="G_Bms1/Tsr1_dom"/>
</dbReference>
<proteinExistence type="inferred from homology"/>
<dbReference type="Proteomes" id="UP000799640">
    <property type="component" value="Unassembled WGS sequence"/>
</dbReference>
<dbReference type="GO" id="GO:0005525">
    <property type="term" value="F:GTP binding"/>
    <property type="evidence" value="ECO:0007669"/>
    <property type="project" value="TreeGrafter"/>
</dbReference>
<sequence length="807" mass="89021">MAPVVTQTHSHRSTTKQTHKSFKSKFASKSALKERSKGKIDLGVRSTPHQQTLSKLARRNQAKQKRLTTHASHVRAASIFTGLNPAPRIVAVVGLSSDVSPAAAIRSLLAGVEAEEGVLVPETGCVKVNVERFKQNITWVPVSRDNGIFGVLDACRVADFVVLVLAANQEADTFGQEIIKCAESQGISNVLATAQGLEAIENPKKRSQAAASLKAYINHFFPAVEKVNSLESRQEALNVVRTLCTVLPKGVRWREDRSWMFAEEVRWLSPAGSGESQVVVTGVVRGKNLKADRLVQIGDWGAFQISKITAAPHEASRKGKGSAMAIDAEGQDAVLDQPTEDRDTLDELAPEEIVMEDVDNYTPSMATTNQKGVLLDDHHYFSDEETRLPDRQAKRIPKGTSKYQSAWYVEDVSDSGSDLEDITDDMEDFIADPGRADTVADVDMDAFTEGGPSDYPQSEAFLDPSPADEADQIAAYRNARNARKEEANDDLEFPDEIELPPNALARDRLAKYRGLKSLKTSAWNTEEDAAYEPSEWRRLLEIADYRGAKNRVLREALVGGVAPGTRVHVYLTGVPADLARTYNPAQPLALFSLLRHEHKHTAVNYSLNLSSSLTEPLRSKAELVVQCGPRRFVVNPLFSNADKTPNDVHKFNRYVHPGRSAMASWTGPLTWGSVPALYFVRSPETGTLTLVGTGTSLPPSHTRVIAKRVILTGHPYKIHKRVVTVRYMFFNAEDVAWFKALQLWTKRGRIGTVKESLGTHGYFKAAFDGPINPMDAVAVSLYKRVWPKQARVWRKEGEGGVPELVMG</sequence>
<comment type="subcellular location">
    <subcellularLocation>
        <location evidence="1">Nucleus</location>
        <location evidence="1">Nucleolus</location>
    </subcellularLocation>
</comment>
<dbReference type="InterPro" id="IPR039761">
    <property type="entry name" value="Bms1/Tsr1"/>
</dbReference>
<keyword evidence="8" id="KW-1185">Reference proteome</keyword>
<dbReference type="AlphaFoldDB" id="A0A6G1I9K7"/>
<dbReference type="EMBL" id="ML996687">
    <property type="protein sequence ID" value="KAF2404993.1"/>
    <property type="molecule type" value="Genomic_DNA"/>
</dbReference>
<protein>
    <submittedName>
        <fullName evidence="7">DUF663-domain-containing protein</fullName>
    </submittedName>
</protein>
<dbReference type="SMART" id="SM01362">
    <property type="entry name" value="DUF663"/>
    <property type="match status" value="1"/>
</dbReference>
<evidence type="ECO:0000256" key="1">
    <source>
        <dbReference type="ARBA" id="ARBA00004604"/>
    </source>
</evidence>
<dbReference type="SMART" id="SM00785">
    <property type="entry name" value="AARP2CN"/>
    <property type="match status" value="1"/>
</dbReference>
<evidence type="ECO:0000256" key="4">
    <source>
        <dbReference type="ARBA" id="ARBA00038288"/>
    </source>
</evidence>
<dbReference type="OrthoDB" id="119302at2759"/>
<dbReference type="GO" id="GO:0005730">
    <property type="term" value="C:nucleolus"/>
    <property type="evidence" value="ECO:0007669"/>
    <property type="project" value="UniProtKB-SubCell"/>
</dbReference>
<evidence type="ECO:0000256" key="2">
    <source>
        <dbReference type="ARBA" id="ARBA00022517"/>
    </source>
</evidence>
<evidence type="ECO:0000256" key="3">
    <source>
        <dbReference type="ARBA" id="ARBA00023242"/>
    </source>
</evidence>
<name>A0A6G1I9K7_9PEZI</name>
<feature type="compositionally biased region" description="Basic and acidic residues" evidence="5">
    <location>
        <begin position="31"/>
        <end position="42"/>
    </location>
</feature>
<dbReference type="GO" id="GO:0003924">
    <property type="term" value="F:GTPase activity"/>
    <property type="evidence" value="ECO:0007669"/>
    <property type="project" value="TreeGrafter"/>
</dbReference>
<dbReference type="PANTHER" id="PTHR12858">
    <property type="entry name" value="RIBOSOME BIOGENESIS PROTEIN"/>
    <property type="match status" value="1"/>
</dbReference>
<dbReference type="Pfam" id="PF08142">
    <property type="entry name" value="AARP2CN"/>
    <property type="match status" value="1"/>
</dbReference>
<dbReference type="InterPro" id="IPR012948">
    <property type="entry name" value="AARP2CN"/>
</dbReference>
<organism evidence="7 8">
    <name type="scientific">Trichodelitschia bisporula</name>
    <dbReference type="NCBI Taxonomy" id="703511"/>
    <lineage>
        <taxon>Eukaryota</taxon>
        <taxon>Fungi</taxon>
        <taxon>Dikarya</taxon>
        <taxon>Ascomycota</taxon>
        <taxon>Pezizomycotina</taxon>
        <taxon>Dothideomycetes</taxon>
        <taxon>Dothideomycetes incertae sedis</taxon>
        <taxon>Phaeotrichales</taxon>
        <taxon>Phaeotrichaceae</taxon>
        <taxon>Trichodelitschia</taxon>
    </lineage>
</organism>
<feature type="domain" description="Bms1-type G" evidence="6">
    <location>
        <begin position="86"/>
        <end position="249"/>
    </location>
</feature>
<dbReference type="InterPro" id="IPR007034">
    <property type="entry name" value="BMS1_TSR1_C"/>
</dbReference>
<gene>
    <name evidence="7" type="ORF">EJ06DRAFT_525571</name>
</gene>
<comment type="similarity">
    <text evidence="4">Belongs to the TRAFAC class translation factor GTPase superfamily. Bms1-like GTPase family. TSR1 subfamily.</text>
</comment>
<dbReference type="Pfam" id="PF22298">
    <property type="entry name" value="Tsr1_G-like"/>
    <property type="match status" value="1"/>
</dbReference>
<evidence type="ECO:0000256" key="5">
    <source>
        <dbReference type="SAM" id="MobiDB-lite"/>
    </source>
</evidence>
<dbReference type="PANTHER" id="PTHR12858:SF1">
    <property type="entry name" value="PRE-RRNA-PROCESSING PROTEIN TSR1 HOMOLOG"/>
    <property type="match status" value="1"/>
</dbReference>
<reference evidence="7" key="1">
    <citation type="journal article" date="2020" name="Stud. Mycol.">
        <title>101 Dothideomycetes genomes: a test case for predicting lifestyles and emergence of pathogens.</title>
        <authorList>
            <person name="Haridas S."/>
            <person name="Albert R."/>
            <person name="Binder M."/>
            <person name="Bloem J."/>
            <person name="Labutti K."/>
            <person name="Salamov A."/>
            <person name="Andreopoulos B."/>
            <person name="Baker S."/>
            <person name="Barry K."/>
            <person name="Bills G."/>
            <person name="Bluhm B."/>
            <person name="Cannon C."/>
            <person name="Castanera R."/>
            <person name="Culley D."/>
            <person name="Daum C."/>
            <person name="Ezra D."/>
            <person name="Gonzalez J."/>
            <person name="Henrissat B."/>
            <person name="Kuo A."/>
            <person name="Liang C."/>
            <person name="Lipzen A."/>
            <person name="Lutzoni F."/>
            <person name="Magnuson J."/>
            <person name="Mondo S."/>
            <person name="Nolan M."/>
            <person name="Ohm R."/>
            <person name="Pangilinan J."/>
            <person name="Park H.-J."/>
            <person name="Ramirez L."/>
            <person name="Alfaro M."/>
            <person name="Sun H."/>
            <person name="Tritt A."/>
            <person name="Yoshinaga Y."/>
            <person name="Zwiers L.-H."/>
            <person name="Turgeon B."/>
            <person name="Goodwin S."/>
            <person name="Spatafora J."/>
            <person name="Crous P."/>
            <person name="Grigoriev I."/>
        </authorList>
    </citation>
    <scope>NUCLEOTIDE SEQUENCE</scope>
    <source>
        <strain evidence="7">CBS 262.69</strain>
    </source>
</reference>
<feature type="region of interest" description="Disordered" evidence="5">
    <location>
        <begin position="1"/>
        <end position="61"/>
    </location>
</feature>
<accession>A0A6G1I9K7</accession>
<keyword evidence="3" id="KW-0539">Nucleus</keyword>
<feature type="compositionally biased region" description="Basic residues" evidence="5">
    <location>
        <begin position="9"/>
        <end position="23"/>
    </location>
</feature>
<dbReference type="GO" id="GO:0000479">
    <property type="term" value="P:endonucleolytic cleavage of tricistronic rRNA transcript (SSU-rRNA, 5.8S rRNA, LSU-rRNA)"/>
    <property type="evidence" value="ECO:0007669"/>
    <property type="project" value="TreeGrafter"/>
</dbReference>
<dbReference type="GO" id="GO:0030688">
    <property type="term" value="C:preribosome, small subunit precursor"/>
    <property type="evidence" value="ECO:0007669"/>
    <property type="project" value="TreeGrafter"/>
</dbReference>
<evidence type="ECO:0000313" key="8">
    <source>
        <dbReference type="Proteomes" id="UP000799640"/>
    </source>
</evidence>
<dbReference type="Pfam" id="PF04950">
    <property type="entry name" value="RIBIOP_C"/>
    <property type="match status" value="1"/>
</dbReference>
<dbReference type="GO" id="GO:0000462">
    <property type="term" value="P:maturation of SSU-rRNA from tricistronic rRNA transcript (SSU-rRNA, 5.8S rRNA, LSU-rRNA)"/>
    <property type="evidence" value="ECO:0007669"/>
    <property type="project" value="TreeGrafter"/>
</dbReference>
<dbReference type="PROSITE" id="PS51714">
    <property type="entry name" value="G_BMS1"/>
    <property type="match status" value="1"/>
</dbReference>